<keyword evidence="1" id="KW-0472">Membrane</keyword>
<keyword evidence="1" id="KW-0812">Transmembrane</keyword>
<keyword evidence="1" id="KW-1133">Transmembrane helix</keyword>
<dbReference type="STRING" id="386301.SAMN05216282_104112"/>
<keyword evidence="3" id="KW-1185">Reference proteome</keyword>
<dbReference type="Proteomes" id="UP000198701">
    <property type="component" value="Unassembled WGS sequence"/>
</dbReference>
<reference evidence="2 3" key="1">
    <citation type="submission" date="2016-10" db="EMBL/GenBank/DDBJ databases">
        <authorList>
            <person name="de Groot N.N."/>
        </authorList>
    </citation>
    <scope>NUCLEOTIDE SEQUENCE [LARGE SCALE GENOMIC DNA]</scope>
    <source>
        <strain evidence="2 3">CGMCC 1.5382</strain>
    </source>
</reference>
<accession>A0A1G9AGX3</accession>
<evidence type="ECO:0000313" key="3">
    <source>
        <dbReference type="Proteomes" id="UP000198701"/>
    </source>
</evidence>
<dbReference type="InterPro" id="IPR021414">
    <property type="entry name" value="DUF3054"/>
</dbReference>
<protein>
    <submittedName>
        <fullName evidence="2">Uncharacterized protein</fullName>
    </submittedName>
</protein>
<dbReference type="EMBL" id="FNFU01000004">
    <property type="protein sequence ID" value="SDK26612.1"/>
    <property type="molecule type" value="Genomic_DNA"/>
</dbReference>
<gene>
    <name evidence="2" type="ORF">SAMN05216282_104112</name>
</gene>
<feature type="transmembrane region" description="Helical" evidence="1">
    <location>
        <begin position="58"/>
        <end position="75"/>
    </location>
</feature>
<sequence length="116" mass="12429">MIFAAAIDVALVFAFVLIGRASHGEDLLGVLNTLWPFLGGLVAGWLVMRAWRSPRRIVWTGIGIWLGTAAGGLALRLVGGQGVQPSFAIVTVLVLGVFLLGWRGVALLVRRVRSPR</sequence>
<dbReference type="OrthoDB" id="3698172at2"/>
<evidence type="ECO:0000313" key="2">
    <source>
        <dbReference type="EMBL" id="SDK26612.1"/>
    </source>
</evidence>
<organism evidence="2 3">
    <name type="scientific">Cryobacterium psychrotolerans</name>
    <dbReference type="NCBI Taxonomy" id="386301"/>
    <lineage>
        <taxon>Bacteria</taxon>
        <taxon>Bacillati</taxon>
        <taxon>Actinomycetota</taxon>
        <taxon>Actinomycetes</taxon>
        <taxon>Micrococcales</taxon>
        <taxon>Microbacteriaceae</taxon>
        <taxon>Cryobacterium</taxon>
    </lineage>
</organism>
<feature type="transmembrane region" description="Helical" evidence="1">
    <location>
        <begin position="34"/>
        <end position="51"/>
    </location>
</feature>
<evidence type="ECO:0000256" key="1">
    <source>
        <dbReference type="SAM" id="Phobius"/>
    </source>
</evidence>
<proteinExistence type="predicted"/>
<name>A0A1G9AGX3_9MICO</name>
<feature type="transmembrane region" description="Helical" evidence="1">
    <location>
        <begin position="87"/>
        <end position="109"/>
    </location>
</feature>
<dbReference type="Pfam" id="PF11255">
    <property type="entry name" value="DUF3054"/>
    <property type="match status" value="1"/>
</dbReference>
<dbReference type="AlphaFoldDB" id="A0A1G9AGX3"/>
<dbReference type="RefSeq" id="WP_092322279.1">
    <property type="nucleotide sequence ID" value="NZ_FNFU01000004.1"/>
</dbReference>